<proteinExistence type="predicted"/>
<accession>A0A423KKQ8</accession>
<evidence type="ECO:0000313" key="2">
    <source>
        <dbReference type="Proteomes" id="UP000283627"/>
    </source>
</evidence>
<sequence>MSTHGGQYYKFTFADGTKVKVIDPLNYKVQYKANPAGVFEANLEKNTVFYNAAGQGLTYKNDMWMLK</sequence>
<organism evidence="1 2">
    <name type="scientific">Pseudomonas frederiksbergensis</name>
    <dbReference type="NCBI Taxonomy" id="104087"/>
    <lineage>
        <taxon>Bacteria</taxon>
        <taxon>Pseudomonadati</taxon>
        <taxon>Pseudomonadota</taxon>
        <taxon>Gammaproteobacteria</taxon>
        <taxon>Pseudomonadales</taxon>
        <taxon>Pseudomonadaceae</taxon>
        <taxon>Pseudomonas</taxon>
    </lineage>
</organism>
<reference evidence="1 2" key="1">
    <citation type="submission" date="2016-10" db="EMBL/GenBank/DDBJ databases">
        <title>Comparative genome analysis of multiple Pseudomonas spp. focuses on biocontrol and plant growth promoting traits.</title>
        <authorList>
            <person name="Tao X.-Y."/>
            <person name="Taylor C.G."/>
        </authorList>
    </citation>
    <scope>NUCLEOTIDE SEQUENCE [LARGE SCALE GENOMIC DNA]</scope>
    <source>
        <strain evidence="1 2">39A2</strain>
    </source>
</reference>
<gene>
    <name evidence="1" type="ORF">BK665_12975</name>
</gene>
<evidence type="ECO:0000313" key="1">
    <source>
        <dbReference type="EMBL" id="RON53984.1"/>
    </source>
</evidence>
<name>A0A423KKQ8_9PSED</name>
<protein>
    <submittedName>
        <fullName evidence="1">Uncharacterized protein</fullName>
    </submittedName>
</protein>
<comment type="caution">
    <text evidence="1">The sequence shown here is derived from an EMBL/GenBank/DDBJ whole genome shotgun (WGS) entry which is preliminary data.</text>
</comment>
<dbReference type="Proteomes" id="UP000283627">
    <property type="component" value="Unassembled WGS sequence"/>
</dbReference>
<dbReference type="EMBL" id="MOBP01000007">
    <property type="protein sequence ID" value="RON53984.1"/>
    <property type="molecule type" value="Genomic_DNA"/>
</dbReference>
<dbReference type="AlphaFoldDB" id="A0A423KKQ8"/>